<keyword evidence="2" id="KW-1185">Reference proteome</keyword>
<sequence length="96" mass="10962">MNKIIMQEDVKRQSRGNNILRSKGNNLLRKEKNLAGEKQGNLGKLRMMMKTYVKSKKDLRKIFSIKIEKGQNPQEPIGSRVIGFKGDKFGVSEPTN</sequence>
<dbReference type="EnsemblPlants" id="Solyc08g062703.1.1">
    <property type="protein sequence ID" value="Solyc08g062703.1.1"/>
    <property type="gene ID" value="Solyc08g062703.1"/>
</dbReference>
<name>A0A3Q7IJ61_SOLLC</name>
<protein>
    <submittedName>
        <fullName evidence="1">Uncharacterized protein</fullName>
    </submittedName>
</protein>
<proteinExistence type="predicted"/>
<reference evidence="1" key="1">
    <citation type="journal article" date="2012" name="Nature">
        <title>The tomato genome sequence provides insights into fleshy fruit evolution.</title>
        <authorList>
            <consortium name="Tomato Genome Consortium"/>
        </authorList>
    </citation>
    <scope>NUCLEOTIDE SEQUENCE [LARGE SCALE GENOMIC DNA]</scope>
    <source>
        <strain evidence="1">cv. Heinz 1706</strain>
    </source>
</reference>
<dbReference type="Gramene" id="Solyc08g062703.1.1">
    <property type="protein sequence ID" value="Solyc08g062703.1.1"/>
    <property type="gene ID" value="Solyc08g062703.1"/>
</dbReference>
<dbReference type="AlphaFoldDB" id="A0A3Q7IJ61"/>
<evidence type="ECO:0000313" key="1">
    <source>
        <dbReference type="EnsemblPlants" id="Solyc08g062703.1.1"/>
    </source>
</evidence>
<dbReference type="InParanoid" id="A0A3Q7IJ61"/>
<dbReference type="Proteomes" id="UP000004994">
    <property type="component" value="Chromosome 8"/>
</dbReference>
<accession>A0A3Q7IJ61</accession>
<evidence type="ECO:0000313" key="2">
    <source>
        <dbReference type="Proteomes" id="UP000004994"/>
    </source>
</evidence>
<organism evidence="1">
    <name type="scientific">Solanum lycopersicum</name>
    <name type="common">Tomato</name>
    <name type="synonym">Lycopersicon esculentum</name>
    <dbReference type="NCBI Taxonomy" id="4081"/>
    <lineage>
        <taxon>Eukaryota</taxon>
        <taxon>Viridiplantae</taxon>
        <taxon>Streptophyta</taxon>
        <taxon>Embryophyta</taxon>
        <taxon>Tracheophyta</taxon>
        <taxon>Spermatophyta</taxon>
        <taxon>Magnoliopsida</taxon>
        <taxon>eudicotyledons</taxon>
        <taxon>Gunneridae</taxon>
        <taxon>Pentapetalae</taxon>
        <taxon>asterids</taxon>
        <taxon>lamiids</taxon>
        <taxon>Solanales</taxon>
        <taxon>Solanaceae</taxon>
        <taxon>Solanoideae</taxon>
        <taxon>Solaneae</taxon>
        <taxon>Solanum</taxon>
        <taxon>Solanum subgen. Lycopersicon</taxon>
    </lineage>
</organism>
<reference evidence="1" key="2">
    <citation type="submission" date="2019-01" db="UniProtKB">
        <authorList>
            <consortium name="EnsemblPlants"/>
        </authorList>
    </citation>
    <scope>IDENTIFICATION</scope>
    <source>
        <strain evidence="1">cv. Heinz 1706</strain>
    </source>
</reference>